<dbReference type="GO" id="GO:0016787">
    <property type="term" value="F:hydrolase activity"/>
    <property type="evidence" value="ECO:0007669"/>
    <property type="project" value="UniProtKB-KW"/>
</dbReference>
<dbReference type="PRINTS" id="PR00413">
    <property type="entry name" value="HADHALOGNASE"/>
</dbReference>
<dbReference type="SFLD" id="SFLDS00003">
    <property type="entry name" value="Haloacid_Dehalogenase"/>
    <property type="match status" value="1"/>
</dbReference>
<dbReference type="eggNOG" id="COG0546">
    <property type="taxonomic scope" value="Bacteria"/>
</dbReference>
<dbReference type="InterPro" id="IPR051540">
    <property type="entry name" value="S-2-haloacid_dehalogenase"/>
</dbReference>
<name>A0A098R288_9SPIO</name>
<dbReference type="InterPro" id="IPR036412">
    <property type="entry name" value="HAD-like_sf"/>
</dbReference>
<evidence type="ECO:0008006" key="4">
    <source>
        <dbReference type="Google" id="ProtNLM"/>
    </source>
</evidence>
<proteinExistence type="predicted"/>
<evidence type="ECO:0000313" key="2">
    <source>
        <dbReference type="EMBL" id="KGE73778.1"/>
    </source>
</evidence>
<organism evidence="2 3">
    <name type="scientific">Spirochaeta lutea</name>
    <dbReference type="NCBI Taxonomy" id="1480694"/>
    <lineage>
        <taxon>Bacteria</taxon>
        <taxon>Pseudomonadati</taxon>
        <taxon>Spirochaetota</taxon>
        <taxon>Spirochaetia</taxon>
        <taxon>Spirochaetales</taxon>
        <taxon>Spirochaetaceae</taxon>
        <taxon>Spirochaeta</taxon>
    </lineage>
</organism>
<dbReference type="Proteomes" id="UP000029692">
    <property type="component" value="Unassembled WGS sequence"/>
</dbReference>
<keyword evidence="3" id="KW-1185">Reference proteome</keyword>
<dbReference type="Pfam" id="PF00702">
    <property type="entry name" value="Hydrolase"/>
    <property type="match status" value="1"/>
</dbReference>
<dbReference type="SFLD" id="SFLDG01129">
    <property type="entry name" value="C1.5:_HAD__Beta-PGM__Phosphata"/>
    <property type="match status" value="1"/>
</dbReference>
<gene>
    <name evidence="2" type="ORF">DC28_00700</name>
</gene>
<dbReference type="STRING" id="1480694.DC28_00700"/>
<dbReference type="SUPFAM" id="SSF56784">
    <property type="entry name" value="HAD-like"/>
    <property type="match status" value="1"/>
</dbReference>
<dbReference type="Gene3D" id="1.10.150.520">
    <property type="match status" value="1"/>
</dbReference>
<dbReference type="NCBIfam" id="TIGR01549">
    <property type="entry name" value="HAD-SF-IA-v1"/>
    <property type="match status" value="1"/>
</dbReference>
<dbReference type="PANTHER" id="PTHR43316">
    <property type="entry name" value="HYDROLASE, HALOACID DELAHOGENASE-RELATED"/>
    <property type="match status" value="1"/>
</dbReference>
<dbReference type="Gene3D" id="3.40.50.1000">
    <property type="entry name" value="HAD superfamily/HAD-like"/>
    <property type="match status" value="1"/>
</dbReference>
<dbReference type="AlphaFoldDB" id="A0A098R288"/>
<reference evidence="2 3" key="1">
    <citation type="submission" date="2014-05" db="EMBL/GenBank/DDBJ databases">
        <title>De novo Genome Sequence of Spirocheata sp.</title>
        <authorList>
            <person name="Shivani Y."/>
            <person name="Subhash Y."/>
            <person name="Tushar L."/>
            <person name="Sasikala C."/>
            <person name="Ramana C.V."/>
        </authorList>
    </citation>
    <scope>NUCLEOTIDE SEQUENCE [LARGE SCALE GENOMIC DNA]</scope>
    <source>
        <strain evidence="2 3">JC230</strain>
    </source>
</reference>
<dbReference type="RefSeq" id="WP_037544759.1">
    <property type="nucleotide sequence ID" value="NZ_JNUP01000003.1"/>
</dbReference>
<dbReference type="InterPro" id="IPR006439">
    <property type="entry name" value="HAD-SF_hydro_IA"/>
</dbReference>
<keyword evidence="1" id="KW-0378">Hydrolase</keyword>
<sequence length="221" mass="25307">MKYKAIAFDIDGTLYPNWRMYLRSLPFALTHISLIKAFARVRKELRSIRPITNFLLLQAEMVGNEMGISAGEARRLIDTHLYREWELVLKKVPLYPGVLELLTNLRDSGYRLAVASDFPVERKLEILGLSDMWDFSLSTEDTNYLKPNPEPFLEISANLGIPPQDILYVGNSLHYDVLGAKSVGMHAAHLTRHRDSQSPADFSFQHYQQLSQFLLSPEKRG</sequence>
<accession>A0A098R288</accession>
<dbReference type="OrthoDB" id="9794086at2"/>
<evidence type="ECO:0000256" key="1">
    <source>
        <dbReference type="ARBA" id="ARBA00022801"/>
    </source>
</evidence>
<comment type="caution">
    <text evidence="2">The sequence shown here is derived from an EMBL/GenBank/DDBJ whole genome shotgun (WGS) entry which is preliminary data.</text>
</comment>
<dbReference type="EMBL" id="JNUP01000003">
    <property type="protein sequence ID" value="KGE73778.1"/>
    <property type="molecule type" value="Genomic_DNA"/>
</dbReference>
<protein>
    <recommendedName>
        <fullName evidence="4">HAD family hydrolase</fullName>
    </recommendedName>
</protein>
<evidence type="ECO:0000313" key="3">
    <source>
        <dbReference type="Proteomes" id="UP000029692"/>
    </source>
</evidence>
<dbReference type="InterPro" id="IPR023214">
    <property type="entry name" value="HAD_sf"/>
</dbReference>